<organism evidence="1 2">
    <name type="scientific">Furfurilactobacillus rossiae DSM 15814</name>
    <dbReference type="NCBI Taxonomy" id="1114972"/>
    <lineage>
        <taxon>Bacteria</taxon>
        <taxon>Bacillati</taxon>
        <taxon>Bacillota</taxon>
        <taxon>Bacilli</taxon>
        <taxon>Lactobacillales</taxon>
        <taxon>Lactobacillaceae</taxon>
        <taxon>Furfurilactobacillus</taxon>
    </lineage>
</organism>
<dbReference type="Proteomes" id="UP000051999">
    <property type="component" value="Unassembled WGS sequence"/>
</dbReference>
<dbReference type="RefSeq" id="WP_017261149.1">
    <property type="nucleotide sequence ID" value="NZ_AUAW01000011.1"/>
</dbReference>
<dbReference type="OrthoDB" id="5380073at2"/>
<keyword evidence="2" id="KW-1185">Reference proteome</keyword>
<dbReference type="STRING" id="1114972.FD35_GL000528"/>
<dbReference type="Gene3D" id="3.60.21.10">
    <property type="match status" value="1"/>
</dbReference>
<reference evidence="1 2" key="1">
    <citation type="journal article" date="2015" name="Genome Announc.">
        <title>Expanding the biotechnology potential of lactobacilli through comparative genomics of 213 strains and associated genera.</title>
        <authorList>
            <person name="Sun Z."/>
            <person name="Harris H.M."/>
            <person name="McCann A."/>
            <person name="Guo C."/>
            <person name="Argimon S."/>
            <person name="Zhang W."/>
            <person name="Yang X."/>
            <person name="Jeffery I.B."/>
            <person name="Cooney J.C."/>
            <person name="Kagawa T.F."/>
            <person name="Liu W."/>
            <person name="Song Y."/>
            <person name="Salvetti E."/>
            <person name="Wrobel A."/>
            <person name="Rasinkangas P."/>
            <person name="Parkhill J."/>
            <person name="Rea M.C."/>
            <person name="O'Sullivan O."/>
            <person name="Ritari J."/>
            <person name="Douillard F.P."/>
            <person name="Paul Ross R."/>
            <person name="Yang R."/>
            <person name="Briner A.E."/>
            <person name="Felis G.E."/>
            <person name="de Vos W.M."/>
            <person name="Barrangou R."/>
            <person name="Klaenhammer T.R."/>
            <person name="Caufield P.W."/>
            <person name="Cui Y."/>
            <person name="Zhang H."/>
            <person name="O'Toole P.W."/>
        </authorList>
    </citation>
    <scope>NUCLEOTIDE SEQUENCE [LARGE SCALE GENOMIC DNA]</scope>
    <source>
        <strain evidence="1 2">DSM 15814</strain>
    </source>
</reference>
<dbReference type="AlphaFoldDB" id="A0A0R1RAS0"/>
<evidence type="ECO:0000313" key="1">
    <source>
        <dbReference type="EMBL" id="KRL54127.1"/>
    </source>
</evidence>
<dbReference type="eggNOG" id="COG4186">
    <property type="taxonomic scope" value="Bacteria"/>
</dbReference>
<dbReference type="InterPro" id="IPR029052">
    <property type="entry name" value="Metallo-depent_PP-like"/>
</dbReference>
<name>A0A0R1RAS0_9LACO</name>
<sequence length="203" mass="23693">MRYFTSDTHFYHKELLGMNDFAPRPFLTVEDMNETIIKNWNSVVTDTDTVYHLGDIAMYFTRPAITSHIAVNDILHRLNGHIVLIKGNHDNRALFKYLAAHNENMLDGKPKFEFHDVGAYLKYDHRQYYLTHYPFSMGIVGNIINLHGHIHHYAFPAKENINVGVDTPEKSYIDHEIPFGRPFSFAEIEQMIEGKAVDYKKRH</sequence>
<accession>A0A0R1RAS0</accession>
<dbReference type="PATRIC" id="fig|1114972.6.peg.528"/>
<dbReference type="SUPFAM" id="SSF56300">
    <property type="entry name" value="Metallo-dependent phosphatases"/>
    <property type="match status" value="1"/>
</dbReference>
<evidence type="ECO:0000313" key="2">
    <source>
        <dbReference type="Proteomes" id="UP000051999"/>
    </source>
</evidence>
<comment type="caution">
    <text evidence="1">The sequence shown here is derived from an EMBL/GenBank/DDBJ whole genome shotgun (WGS) entry which is preliminary data.</text>
</comment>
<dbReference type="EMBL" id="AZFF01000010">
    <property type="protein sequence ID" value="KRL54127.1"/>
    <property type="molecule type" value="Genomic_DNA"/>
</dbReference>
<gene>
    <name evidence="1" type="ORF">FD35_GL000528</name>
</gene>
<protein>
    <submittedName>
        <fullName evidence="1">Phosphoesterase</fullName>
    </submittedName>
</protein>
<proteinExistence type="predicted"/>